<sequence length="63" mass="7054">MGQYLSINLNEKAENKLPPIKEDTNNTVYASDRCFGYGRNKKSIIDDQRHIPYAAQPSPGGDL</sequence>
<protein>
    <submittedName>
        <fullName evidence="1">Uncharacterized protein</fullName>
    </submittedName>
</protein>
<name>A0ABU9JC93_AEREN</name>
<dbReference type="RefSeq" id="WP_342018345.1">
    <property type="nucleotide sequence ID" value="NZ_JAAKUR010000013.1"/>
</dbReference>
<comment type="caution">
    <text evidence="1">The sequence shown here is derived from an EMBL/GenBank/DDBJ whole genome shotgun (WGS) entry which is preliminary data.</text>
</comment>
<accession>A0ABU9JC93</accession>
<reference evidence="1 2" key="1">
    <citation type="submission" date="2024-01" db="EMBL/GenBank/DDBJ databases">
        <title>Horizontal gene transfer in Aeromonas trota.</title>
        <authorList>
            <person name="Otero Olarra J.E."/>
            <person name="Perez Valdespino A."/>
        </authorList>
    </citation>
    <scope>NUCLEOTIDE SEQUENCE [LARGE SCALE GENOMIC DNA]</scope>
    <source>
        <strain evidence="1 2">9.1</strain>
    </source>
</reference>
<dbReference type="Proteomes" id="UP001491613">
    <property type="component" value="Unassembled WGS sequence"/>
</dbReference>
<evidence type="ECO:0000313" key="1">
    <source>
        <dbReference type="EMBL" id="MEL3920164.1"/>
    </source>
</evidence>
<dbReference type="EMBL" id="JAZDDP010000005">
    <property type="protein sequence ID" value="MEL3920164.1"/>
    <property type="molecule type" value="Genomic_DNA"/>
</dbReference>
<organism evidence="1 2">
    <name type="scientific">Aeromonas enteropelogenes</name>
    <name type="common">Aeromonas trota</name>
    <dbReference type="NCBI Taxonomy" id="29489"/>
    <lineage>
        <taxon>Bacteria</taxon>
        <taxon>Pseudomonadati</taxon>
        <taxon>Pseudomonadota</taxon>
        <taxon>Gammaproteobacteria</taxon>
        <taxon>Aeromonadales</taxon>
        <taxon>Aeromonadaceae</taxon>
        <taxon>Aeromonas</taxon>
    </lineage>
</organism>
<proteinExistence type="predicted"/>
<gene>
    <name evidence="1" type="ORF">V1482_12170</name>
</gene>
<keyword evidence="2" id="KW-1185">Reference proteome</keyword>
<evidence type="ECO:0000313" key="2">
    <source>
        <dbReference type="Proteomes" id="UP001491613"/>
    </source>
</evidence>